<dbReference type="FunFam" id="3.30.470.20:FF:000002">
    <property type="entry name" value="Succinate--CoA ligase [ADP-forming] subunit beta"/>
    <property type="match status" value="1"/>
</dbReference>
<accession>A0A9W9Q3Z7</accession>
<evidence type="ECO:0000259" key="12">
    <source>
        <dbReference type="Pfam" id="PF08442"/>
    </source>
</evidence>
<dbReference type="Pfam" id="PF00549">
    <property type="entry name" value="Ligase_CoA"/>
    <property type="match status" value="1"/>
</dbReference>
<dbReference type="GO" id="GO:0004775">
    <property type="term" value="F:succinate-CoA ligase (ADP-forming) activity"/>
    <property type="evidence" value="ECO:0007669"/>
    <property type="project" value="UniProtKB-UniRule"/>
</dbReference>
<keyword evidence="5 9" id="KW-0547">Nucleotide-binding</keyword>
<dbReference type="PROSITE" id="PS01217">
    <property type="entry name" value="SUCCINYL_COA_LIG_3"/>
    <property type="match status" value="1"/>
</dbReference>
<dbReference type="EC" id="6.2.1.5" evidence="9"/>
<reference evidence="13" key="1">
    <citation type="submission" date="2022-12" db="EMBL/GenBank/DDBJ databases">
        <authorList>
            <person name="Petersen C."/>
        </authorList>
    </citation>
    <scope>NUCLEOTIDE SEQUENCE</scope>
    <source>
        <strain evidence="13">IBT 35673</strain>
    </source>
</reference>
<name>A0A9W9Q3Z7_PENBR</name>
<dbReference type="AlphaFoldDB" id="A0A9W9Q3Z7"/>
<keyword evidence="4 9" id="KW-0479">Metal-binding</keyword>
<dbReference type="PIRSF" id="PIRSF001554">
    <property type="entry name" value="SucCS_beta"/>
    <property type="match status" value="1"/>
</dbReference>
<evidence type="ECO:0000256" key="2">
    <source>
        <dbReference type="ARBA" id="ARBA00022532"/>
    </source>
</evidence>
<dbReference type="Proteomes" id="UP001147695">
    <property type="component" value="Unassembled WGS sequence"/>
</dbReference>
<dbReference type="NCBIfam" id="TIGR01016">
    <property type="entry name" value="sucCoAbeta"/>
    <property type="match status" value="1"/>
</dbReference>
<evidence type="ECO:0000259" key="11">
    <source>
        <dbReference type="Pfam" id="PF00549"/>
    </source>
</evidence>
<keyword evidence="8" id="KW-0809">Transit peptide</keyword>
<dbReference type="GO" id="GO:0005739">
    <property type="term" value="C:mitochondrion"/>
    <property type="evidence" value="ECO:0007669"/>
    <property type="project" value="UniProtKB-SubCell"/>
</dbReference>
<dbReference type="InterPro" id="IPR005809">
    <property type="entry name" value="Succ_CoA_ligase-like_bsu"/>
</dbReference>
<dbReference type="FunFam" id="3.40.50.261:FF:000001">
    <property type="entry name" value="Succinate--CoA ligase [ADP-forming] subunit beta"/>
    <property type="match status" value="1"/>
</dbReference>
<dbReference type="NCBIfam" id="NF001913">
    <property type="entry name" value="PRK00696.1"/>
    <property type="match status" value="1"/>
</dbReference>
<feature type="binding site" evidence="9">
    <location>
        <position position="141"/>
    </location>
    <ligand>
        <name>ATP</name>
        <dbReference type="ChEBI" id="CHEBI:30616"/>
    </ligand>
</feature>
<comment type="caution">
    <text evidence="13">The sequence shown here is derived from an EMBL/GenBank/DDBJ whole genome shotgun (WGS) entry which is preliminary data.</text>
</comment>
<dbReference type="Gene3D" id="3.30.470.20">
    <property type="entry name" value="ATP-grasp fold, B domain"/>
    <property type="match status" value="1"/>
</dbReference>
<evidence type="ECO:0000256" key="9">
    <source>
        <dbReference type="HAMAP-Rule" id="MF_03219"/>
    </source>
</evidence>
<evidence type="ECO:0000256" key="3">
    <source>
        <dbReference type="ARBA" id="ARBA00022598"/>
    </source>
</evidence>
<keyword evidence="3 9" id="KW-0436">Ligase</keyword>
<dbReference type="SUPFAM" id="SSF56059">
    <property type="entry name" value="Glutathione synthetase ATP-binding domain-like"/>
    <property type="match status" value="1"/>
</dbReference>
<dbReference type="GO" id="GO:0005524">
    <property type="term" value="F:ATP binding"/>
    <property type="evidence" value="ECO:0007669"/>
    <property type="project" value="UniProtKB-UniRule"/>
</dbReference>
<feature type="binding site" evidence="9">
    <location>
        <position position="247"/>
    </location>
    <ligand>
        <name>Mg(2+)</name>
        <dbReference type="ChEBI" id="CHEBI:18420"/>
    </ligand>
</feature>
<keyword evidence="6 9" id="KW-0067">ATP-binding</keyword>
<evidence type="ECO:0000256" key="5">
    <source>
        <dbReference type="ARBA" id="ARBA00022741"/>
    </source>
</evidence>
<feature type="binding site" evidence="9">
    <location>
        <position position="73"/>
    </location>
    <ligand>
        <name>ATP</name>
        <dbReference type="ChEBI" id="CHEBI:30616"/>
    </ligand>
</feature>
<evidence type="ECO:0000256" key="4">
    <source>
        <dbReference type="ARBA" id="ARBA00022723"/>
    </source>
</evidence>
<dbReference type="GO" id="GO:0006099">
    <property type="term" value="P:tricarboxylic acid cycle"/>
    <property type="evidence" value="ECO:0007669"/>
    <property type="project" value="UniProtKB-UniRule"/>
</dbReference>
<comment type="caution">
    <text evidence="9">Lacks conserved residue(s) required for the propagation of feature annotation.</text>
</comment>
<dbReference type="InterPro" id="IPR013650">
    <property type="entry name" value="ATP-grasp_succ-CoA_synth-type"/>
</dbReference>
<dbReference type="InterPro" id="IPR017866">
    <property type="entry name" value="Succ-CoA_synthase_bsu_CS"/>
</dbReference>
<evidence type="ECO:0000256" key="7">
    <source>
        <dbReference type="ARBA" id="ARBA00022842"/>
    </source>
</evidence>
<feature type="binding site" evidence="9">
    <location>
        <position position="233"/>
    </location>
    <ligand>
        <name>Mg(2+)</name>
        <dbReference type="ChEBI" id="CHEBI:18420"/>
    </ligand>
</feature>
<protein>
    <recommendedName>
        <fullName evidence="9">Succinate--CoA ligase [ADP-forming] subunit beta, mitochondrial</fullName>
        <ecNumber evidence="9">6.2.1.5</ecNumber>
    </recommendedName>
    <alternativeName>
        <fullName evidence="9">Succinyl-CoA synthetase beta chain</fullName>
        <shortName evidence="9">SCS-beta</shortName>
    </alternativeName>
</protein>
<dbReference type="Gene3D" id="3.30.1490.20">
    <property type="entry name" value="ATP-grasp fold, A domain"/>
    <property type="match status" value="1"/>
</dbReference>
<dbReference type="PANTHER" id="PTHR11815:SF1">
    <property type="entry name" value="SUCCINATE--COA LIGASE [ADP-FORMING] SUBUNIT BETA, MITOCHONDRIAL"/>
    <property type="match status" value="1"/>
</dbReference>
<evidence type="ECO:0000256" key="1">
    <source>
        <dbReference type="ARBA" id="ARBA00005064"/>
    </source>
</evidence>
<keyword evidence="2 9" id="KW-0816">Tricarboxylic acid cycle</keyword>
<dbReference type="Pfam" id="PF08442">
    <property type="entry name" value="ATP-grasp_2"/>
    <property type="match status" value="1"/>
</dbReference>
<feature type="domain" description="ATP-citrate synthase/succinyl-CoA ligase C-terminal" evidence="11">
    <location>
        <begin position="296"/>
        <end position="413"/>
    </location>
</feature>
<dbReference type="GO" id="GO:0006104">
    <property type="term" value="P:succinyl-CoA metabolic process"/>
    <property type="evidence" value="ECO:0007669"/>
    <property type="project" value="TreeGrafter"/>
</dbReference>
<dbReference type="InterPro" id="IPR005811">
    <property type="entry name" value="SUCC_ACL_C"/>
</dbReference>
<sequence length="424" mass="46404">MLSICARSGLKRDCLFVLNKTPRTITRAFSIHEYQAQKLMKKAGIPVVNGELARTPEQVELISKSISTHCVLKSQILSGGRKKGRFDSGLQGGIQFATSPSDAREKSEKMLGHRLHTQQTNQNGLLVNKVYVAEHLAFDSEYYIAITIDRENYAPAVIVSKQGGVDIEDAAHNDSNAILRFPLEYDQGVTDEIAKEISQSLGLTEKPAESLTDMLKKLYNLFTSHDATLLEINPLVRTPNDEFVCLDSKFTFDNAAAPRQPNVSAMQDKEQDSTGEQNAQKHGLVYVRLEGNIGNVVNGAGLAMATNDAISFYGGKSANFLDAGGQATTETMVKAFEIILKDERVEVILVNIYGGIIRCDMVAESIIQAAAQLGPLRCPIVVRLQGTNSEKGQRMIRDSGLNLISEADFGRAAQIAVQKASNKW</sequence>
<reference evidence="13" key="2">
    <citation type="journal article" date="2023" name="IMA Fungus">
        <title>Comparative genomic study of the Penicillium genus elucidates a diverse pangenome and 15 lateral gene transfer events.</title>
        <authorList>
            <person name="Petersen C."/>
            <person name="Sorensen T."/>
            <person name="Nielsen M.R."/>
            <person name="Sondergaard T.E."/>
            <person name="Sorensen J.L."/>
            <person name="Fitzpatrick D.A."/>
            <person name="Frisvad J.C."/>
            <person name="Nielsen K.L."/>
        </authorList>
    </citation>
    <scope>NUCLEOTIDE SEQUENCE</scope>
    <source>
        <strain evidence="13">IBT 35673</strain>
    </source>
</reference>
<evidence type="ECO:0000313" key="13">
    <source>
        <dbReference type="EMBL" id="KAJ5322387.1"/>
    </source>
</evidence>
<dbReference type="InterPro" id="IPR016102">
    <property type="entry name" value="Succinyl-CoA_synth-like"/>
</dbReference>
<comment type="cofactor">
    <cofactor evidence="9">
        <name>Mg(2+)</name>
        <dbReference type="ChEBI" id="CHEBI:18420"/>
    </cofactor>
    <text evidence="9">Binds 1 Mg(2+) ion per subunit.</text>
</comment>
<dbReference type="GO" id="GO:0042709">
    <property type="term" value="C:succinate-CoA ligase complex"/>
    <property type="evidence" value="ECO:0007669"/>
    <property type="project" value="TreeGrafter"/>
</dbReference>
<feature type="domain" description="ATP-grasp fold succinyl-CoA synthetase-type" evidence="12">
    <location>
        <begin position="31"/>
        <end position="236"/>
    </location>
</feature>
<dbReference type="EMBL" id="JAPZBQ010000006">
    <property type="protein sequence ID" value="KAJ5322387.1"/>
    <property type="molecule type" value="Genomic_DNA"/>
</dbReference>
<keyword evidence="9" id="KW-0496">Mitochondrion</keyword>
<dbReference type="SUPFAM" id="SSF52210">
    <property type="entry name" value="Succinyl-CoA synthetase domains"/>
    <property type="match status" value="1"/>
</dbReference>
<proteinExistence type="inferred from homology"/>
<keyword evidence="7 9" id="KW-0460">Magnesium</keyword>
<comment type="subunit">
    <text evidence="9 10">Heterodimer of an alpha and a beta subunit.</text>
</comment>
<feature type="binding site" evidence="9">
    <location>
        <position position="298"/>
    </location>
    <ligand>
        <name>substrate</name>
        <note>ligand shared with subunit alpha</note>
    </ligand>
</feature>
<comment type="catalytic activity">
    <reaction evidence="9">
        <text>succinate + ATP + CoA = succinyl-CoA + ADP + phosphate</text>
        <dbReference type="Rhea" id="RHEA:17661"/>
        <dbReference type="ChEBI" id="CHEBI:30031"/>
        <dbReference type="ChEBI" id="CHEBI:30616"/>
        <dbReference type="ChEBI" id="CHEBI:43474"/>
        <dbReference type="ChEBI" id="CHEBI:57287"/>
        <dbReference type="ChEBI" id="CHEBI:57292"/>
        <dbReference type="ChEBI" id="CHEBI:456216"/>
        <dbReference type="EC" id="6.2.1.5"/>
    </reaction>
</comment>
<dbReference type="InterPro" id="IPR013815">
    <property type="entry name" value="ATP_grasp_subdomain_1"/>
</dbReference>
<comment type="function">
    <text evidence="9">Succinyl-CoA synthetase functions in the citric acid cycle (TCA), coupling the hydrolysis of succinyl-CoA to the synthesis of ATP and thus represents the only step of substrate-level phosphorylation in the TCA. The beta subunit provides nucleotide specificity of the enzyme and binds the substrate succinate, while the binding sites for coenzyme A and phosphate are found in the alpha subunit.</text>
</comment>
<dbReference type="Gene3D" id="3.40.50.261">
    <property type="entry name" value="Succinyl-CoA synthetase domains"/>
    <property type="match status" value="1"/>
</dbReference>
<comment type="pathway">
    <text evidence="1 9">Carbohydrate metabolism; tricarboxylic acid cycle; succinate from succinyl-CoA (ligase route): step 1/1.</text>
</comment>
<dbReference type="GO" id="GO:0000287">
    <property type="term" value="F:magnesium ion binding"/>
    <property type="evidence" value="ECO:0007669"/>
    <property type="project" value="UniProtKB-UniRule"/>
</dbReference>
<dbReference type="PANTHER" id="PTHR11815">
    <property type="entry name" value="SUCCINYL-COA SYNTHETASE BETA CHAIN"/>
    <property type="match status" value="1"/>
</dbReference>
<comment type="subcellular location">
    <subcellularLocation>
        <location evidence="9">Mitochondrion</location>
    </subcellularLocation>
</comment>
<evidence type="ECO:0000256" key="10">
    <source>
        <dbReference type="RuleBase" id="RU361258"/>
    </source>
</evidence>
<evidence type="ECO:0000313" key="14">
    <source>
        <dbReference type="Proteomes" id="UP001147695"/>
    </source>
</evidence>
<dbReference type="HAMAP" id="MF_00558">
    <property type="entry name" value="Succ_CoA_beta"/>
    <property type="match status" value="1"/>
</dbReference>
<evidence type="ECO:0000256" key="8">
    <source>
        <dbReference type="ARBA" id="ARBA00022946"/>
    </source>
</evidence>
<comment type="similarity">
    <text evidence="9 10">Belongs to the succinate/malate CoA ligase beta subunit family.</text>
</comment>
<organism evidence="13 14">
    <name type="scientific">Penicillium brevicompactum</name>
    <dbReference type="NCBI Taxonomy" id="5074"/>
    <lineage>
        <taxon>Eukaryota</taxon>
        <taxon>Fungi</taxon>
        <taxon>Dikarya</taxon>
        <taxon>Ascomycota</taxon>
        <taxon>Pezizomycotina</taxon>
        <taxon>Eurotiomycetes</taxon>
        <taxon>Eurotiomycetidae</taxon>
        <taxon>Eurotiales</taxon>
        <taxon>Aspergillaceae</taxon>
        <taxon>Penicillium</taxon>
    </lineage>
</organism>
<gene>
    <name evidence="13" type="ORF">N7452_010676</name>
</gene>
<evidence type="ECO:0000256" key="6">
    <source>
        <dbReference type="ARBA" id="ARBA00022840"/>
    </source>
</evidence>